<dbReference type="EMBL" id="JAFFZP010000004">
    <property type="protein sequence ID" value="MBN0986465.1"/>
    <property type="molecule type" value="Genomic_DNA"/>
</dbReference>
<proteinExistence type="predicted"/>
<evidence type="ECO:0000313" key="2">
    <source>
        <dbReference type="EMBL" id="MBN0986465.1"/>
    </source>
</evidence>
<name>A0ABS2W415_9GAMM</name>
<sequence>MVTSPVISQQNGELQTSGLERESLLLRTTIERALKRSSFSSGCINPADQPTIGMRQ</sequence>
<keyword evidence="3" id="KW-1185">Reference proteome</keyword>
<evidence type="ECO:0000313" key="3">
    <source>
        <dbReference type="Proteomes" id="UP000760472"/>
    </source>
</evidence>
<accession>A0ABS2W415</accession>
<organism evidence="2 3">
    <name type="scientific">Amphritea pacifica</name>
    <dbReference type="NCBI Taxonomy" id="2811233"/>
    <lineage>
        <taxon>Bacteria</taxon>
        <taxon>Pseudomonadati</taxon>
        <taxon>Pseudomonadota</taxon>
        <taxon>Gammaproteobacteria</taxon>
        <taxon>Oceanospirillales</taxon>
        <taxon>Oceanospirillaceae</taxon>
        <taxon>Amphritea</taxon>
    </lineage>
</organism>
<dbReference type="Proteomes" id="UP000760472">
    <property type="component" value="Unassembled WGS sequence"/>
</dbReference>
<feature type="compositionally biased region" description="Polar residues" evidence="1">
    <location>
        <begin position="1"/>
        <end position="18"/>
    </location>
</feature>
<reference evidence="2 3" key="1">
    <citation type="submission" date="2021-02" db="EMBL/GenBank/DDBJ databases">
        <title>A novel species of genus Amphritea isolated from a fishpond in China.</title>
        <authorList>
            <person name="Lu H."/>
        </authorList>
    </citation>
    <scope>NUCLEOTIDE SEQUENCE [LARGE SCALE GENOMIC DNA]</scope>
    <source>
        <strain evidence="2 3">RP18W</strain>
    </source>
</reference>
<feature type="region of interest" description="Disordered" evidence="1">
    <location>
        <begin position="37"/>
        <end position="56"/>
    </location>
</feature>
<dbReference type="RefSeq" id="WP_205212948.1">
    <property type="nucleotide sequence ID" value="NZ_JAFFZP010000004.1"/>
</dbReference>
<feature type="region of interest" description="Disordered" evidence="1">
    <location>
        <begin position="1"/>
        <end position="20"/>
    </location>
</feature>
<evidence type="ECO:0000256" key="1">
    <source>
        <dbReference type="SAM" id="MobiDB-lite"/>
    </source>
</evidence>
<comment type="caution">
    <text evidence="2">The sequence shown here is derived from an EMBL/GenBank/DDBJ whole genome shotgun (WGS) entry which is preliminary data.</text>
</comment>
<protein>
    <submittedName>
        <fullName evidence="2">Uncharacterized protein</fullName>
    </submittedName>
</protein>
<gene>
    <name evidence="2" type="ORF">JW498_03700</name>
</gene>